<proteinExistence type="predicted"/>
<reference evidence="2" key="1">
    <citation type="submission" date="2020-02" db="EMBL/GenBank/DDBJ databases">
        <title>Draft genome sequence of Candidatus Afipia apatlaquensis IBT-C3, a potential strain for decolorization of textile dyes.</title>
        <authorList>
            <person name="Sanchez-Reyes A."/>
            <person name="Breton-Deval L."/>
            <person name="Mangelson H."/>
            <person name="Sanchez-Flores A."/>
        </authorList>
    </citation>
    <scope>NUCLEOTIDE SEQUENCE [LARGE SCALE GENOMIC DNA]</scope>
    <source>
        <strain evidence="2">IBT-C3</strain>
    </source>
</reference>
<protein>
    <submittedName>
        <fullName evidence="2">DUF3551 domain-containing protein</fullName>
    </submittedName>
</protein>
<comment type="caution">
    <text evidence="2">The sequence shown here is derived from an EMBL/GenBank/DDBJ whole genome shotgun (WGS) entry which is preliminary data.</text>
</comment>
<dbReference type="EMBL" id="JAAMRR010001567">
    <property type="protein sequence ID" value="NGX99392.1"/>
    <property type="molecule type" value="Genomic_DNA"/>
</dbReference>
<keyword evidence="1" id="KW-0812">Transmembrane</keyword>
<feature type="transmembrane region" description="Helical" evidence="1">
    <location>
        <begin position="77"/>
        <end position="96"/>
    </location>
</feature>
<evidence type="ECO:0000313" key="3">
    <source>
        <dbReference type="Proteomes" id="UP000480266"/>
    </source>
</evidence>
<keyword evidence="1" id="KW-0472">Membrane</keyword>
<keyword evidence="1" id="KW-1133">Transmembrane helix</keyword>
<sequence length="142" mass="15500">MERELLVIAVADCRQVSGRGAGAPRKAREGLPRRITQPASQPVHRFSPVVERSSGFFVAAEHAGCSRIRQTTKGRKIVRIFLIALALSTTSLAFIGQAEARGYRYCLKTSAGPGDCKYSSYRQCQASASGTFATCVRNYGRR</sequence>
<evidence type="ECO:0000256" key="1">
    <source>
        <dbReference type="SAM" id="Phobius"/>
    </source>
</evidence>
<organism evidence="2 3">
    <name type="scientific">Candidatus Afipia apatlaquensis</name>
    <dbReference type="NCBI Taxonomy" id="2712852"/>
    <lineage>
        <taxon>Bacteria</taxon>
        <taxon>Pseudomonadati</taxon>
        <taxon>Pseudomonadota</taxon>
        <taxon>Alphaproteobacteria</taxon>
        <taxon>Hyphomicrobiales</taxon>
        <taxon>Nitrobacteraceae</taxon>
        <taxon>Afipia</taxon>
    </lineage>
</organism>
<name>A0A7C9VQR2_9BRAD</name>
<evidence type="ECO:0000313" key="2">
    <source>
        <dbReference type="EMBL" id="NGX99392.1"/>
    </source>
</evidence>
<gene>
    <name evidence="2" type="ORF">G4V63_30610</name>
</gene>
<accession>A0A7C9VQR2</accession>
<dbReference type="InterPro" id="IPR021937">
    <property type="entry name" value="DUF3551"/>
</dbReference>
<keyword evidence="3" id="KW-1185">Reference proteome</keyword>
<dbReference type="Proteomes" id="UP000480266">
    <property type="component" value="Unassembled WGS sequence"/>
</dbReference>
<dbReference type="Pfam" id="PF12071">
    <property type="entry name" value="DUF3551"/>
    <property type="match status" value="1"/>
</dbReference>
<dbReference type="AlphaFoldDB" id="A0A7C9VQR2"/>